<keyword evidence="4 6" id="KW-1133">Transmembrane helix</keyword>
<name>A0ABS5LBD5_9BACI</name>
<sequence>MKWILIITQIAFIHCFYFFGIWITGVLSLPIPSGMMGMAILLLALSFRIIKLEWVEKGAAWLLAELLLFFVPSAVGIVDYTELFGWVGLQMLGIILISTFLVMGATAFTAERINNRRKEAIPDAD</sequence>
<dbReference type="Proteomes" id="UP000682403">
    <property type="component" value="Unassembled WGS sequence"/>
</dbReference>
<keyword evidence="2" id="KW-1003">Cell membrane</keyword>
<dbReference type="Pfam" id="PF03788">
    <property type="entry name" value="LrgA"/>
    <property type="match status" value="1"/>
</dbReference>
<dbReference type="PANTHER" id="PTHR33931">
    <property type="entry name" value="HOLIN-LIKE PROTEIN CIDA-RELATED"/>
    <property type="match status" value="1"/>
</dbReference>
<gene>
    <name evidence="7" type="ORF">J9317_04615</name>
</gene>
<feature type="transmembrane region" description="Helical" evidence="6">
    <location>
        <begin position="59"/>
        <end position="78"/>
    </location>
</feature>
<keyword evidence="3 6" id="KW-0812">Transmembrane</keyword>
<evidence type="ECO:0000256" key="3">
    <source>
        <dbReference type="ARBA" id="ARBA00022692"/>
    </source>
</evidence>
<comment type="subcellular location">
    <subcellularLocation>
        <location evidence="1">Cell membrane</location>
        <topology evidence="1">Multi-pass membrane protein</topology>
    </subcellularLocation>
</comment>
<dbReference type="RefSeq" id="WP_211556685.1">
    <property type="nucleotide sequence ID" value="NZ_JAGVRK010000001.1"/>
</dbReference>
<evidence type="ECO:0000256" key="6">
    <source>
        <dbReference type="SAM" id="Phobius"/>
    </source>
</evidence>
<evidence type="ECO:0000256" key="4">
    <source>
        <dbReference type="ARBA" id="ARBA00022989"/>
    </source>
</evidence>
<keyword evidence="8" id="KW-1185">Reference proteome</keyword>
<organism evidence="7 8">
    <name type="scientific">Metabacillus flavus</name>
    <dbReference type="NCBI Taxonomy" id="2823519"/>
    <lineage>
        <taxon>Bacteria</taxon>
        <taxon>Bacillati</taxon>
        <taxon>Bacillota</taxon>
        <taxon>Bacilli</taxon>
        <taxon>Bacillales</taxon>
        <taxon>Bacillaceae</taxon>
        <taxon>Metabacillus</taxon>
    </lineage>
</organism>
<dbReference type="InterPro" id="IPR005538">
    <property type="entry name" value="LrgA/CidA"/>
</dbReference>
<reference evidence="7 8" key="1">
    <citation type="submission" date="2021-04" db="EMBL/GenBank/DDBJ databases">
        <title>Metabacillus sp. strain KIGAM252 whole genome sequence.</title>
        <authorList>
            <person name="Seo M.-J."/>
            <person name="Cho E.-S."/>
            <person name="Hwang C.Y."/>
            <person name="Yoon D.J."/>
        </authorList>
    </citation>
    <scope>NUCLEOTIDE SEQUENCE [LARGE SCALE GENOMIC DNA]</scope>
    <source>
        <strain evidence="7 8">KIGAM252</strain>
    </source>
</reference>
<evidence type="ECO:0000256" key="1">
    <source>
        <dbReference type="ARBA" id="ARBA00004651"/>
    </source>
</evidence>
<evidence type="ECO:0000256" key="2">
    <source>
        <dbReference type="ARBA" id="ARBA00022475"/>
    </source>
</evidence>
<dbReference type="NCBIfam" id="NF002460">
    <property type="entry name" value="PRK01658.1"/>
    <property type="match status" value="1"/>
</dbReference>
<feature type="transmembrane region" description="Helical" evidence="6">
    <location>
        <begin position="29"/>
        <end position="47"/>
    </location>
</feature>
<dbReference type="PANTHER" id="PTHR33931:SF2">
    <property type="entry name" value="HOLIN-LIKE PROTEIN CIDA"/>
    <property type="match status" value="1"/>
</dbReference>
<dbReference type="EMBL" id="JAGVRK010000001">
    <property type="protein sequence ID" value="MBS2968038.1"/>
    <property type="molecule type" value="Genomic_DNA"/>
</dbReference>
<protein>
    <submittedName>
        <fullName evidence="7">CidA/LrgA family holin-like protein</fullName>
    </submittedName>
</protein>
<proteinExistence type="predicted"/>
<keyword evidence="5 6" id="KW-0472">Membrane</keyword>
<feature type="transmembrane region" description="Helical" evidence="6">
    <location>
        <begin position="5"/>
        <end position="23"/>
    </location>
</feature>
<evidence type="ECO:0000256" key="5">
    <source>
        <dbReference type="ARBA" id="ARBA00023136"/>
    </source>
</evidence>
<comment type="caution">
    <text evidence="7">The sequence shown here is derived from an EMBL/GenBank/DDBJ whole genome shotgun (WGS) entry which is preliminary data.</text>
</comment>
<feature type="transmembrane region" description="Helical" evidence="6">
    <location>
        <begin position="84"/>
        <end position="108"/>
    </location>
</feature>
<evidence type="ECO:0000313" key="7">
    <source>
        <dbReference type="EMBL" id="MBS2968038.1"/>
    </source>
</evidence>
<accession>A0ABS5LBD5</accession>
<evidence type="ECO:0000313" key="8">
    <source>
        <dbReference type="Proteomes" id="UP000682403"/>
    </source>
</evidence>